<sequence>MDVEITSAVADTGFVVALLNRSDAMHSVVATVYIQQKQILLPQTVLAELAYLVGRNAGIATVIAFLQGLSASRFSLVALTDQDVIRVAEILDEYADSRIDFVDASVMAIAERYGIKKIFTLDQRDFRLYRPQHCDSFEILP</sequence>
<dbReference type="GO" id="GO:0016075">
    <property type="term" value="P:rRNA catabolic process"/>
    <property type="evidence" value="ECO:0007669"/>
    <property type="project" value="TreeGrafter"/>
</dbReference>
<proteinExistence type="predicted"/>
<evidence type="ECO:0000313" key="2">
    <source>
        <dbReference type="EMBL" id="QFS44572.1"/>
    </source>
</evidence>
<dbReference type="Proteomes" id="UP000326678">
    <property type="component" value="Chromosome Gxm1"/>
</dbReference>
<dbReference type="PANTHER" id="PTHR42188">
    <property type="entry name" value="23S RRNA-SPECIFIC ENDONUCLEASE VAPC20"/>
    <property type="match status" value="1"/>
</dbReference>
<name>A0A5P8VVW6_9NOSO</name>
<keyword evidence="3" id="KW-1185">Reference proteome</keyword>
<feature type="domain" description="PIN" evidence="1">
    <location>
        <begin position="9"/>
        <end position="127"/>
    </location>
</feature>
<organism evidence="2 3">
    <name type="scientific">Nostoc sphaeroides CCNUC1</name>
    <dbReference type="NCBI Taxonomy" id="2653204"/>
    <lineage>
        <taxon>Bacteria</taxon>
        <taxon>Bacillati</taxon>
        <taxon>Cyanobacteriota</taxon>
        <taxon>Cyanophyceae</taxon>
        <taxon>Nostocales</taxon>
        <taxon>Nostocaceae</taxon>
        <taxon>Nostoc</taxon>
    </lineage>
</organism>
<dbReference type="Pfam" id="PF01850">
    <property type="entry name" value="PIN"/>
    <property type="match status" value="1"/>
</dbReference>
<accession>A0A5P8VVW6</accession>
<dbReference type="InterPro" id="IPR039018">
    <property type="entry name" value="VapC20-like"/>
</dbReference>
<dbReference type="InterPro" id="IPR029060">
    <property type="entry name" value="PIN-like_dom_sf"/>
</dbReference>
<reference evidence="2 3" key="1">
    <citation type="submission" date="2019-10" db="EMBL/GenBank/DDBJ databases">
        <title>Genomic and transcriptomic insights into the perfect genentic adaptation of a filamentous nitrogen-fixing cyanobacterium to rice fields.</title>
        <authorList>
            <person name="Chen Z."/>
        </authorList>
    </citation>
    <scope>NUCLEOTIDE SEQUENCE [LARGE SCALE GENOMIC DNA]</scope>
    <source>
        <strain evidence="2">CCNUC1</strain>
    </source>
</reference>
<dbReference type="InterPro" id="IPR002716">
    <property type="entry name" value="PIN_dom"/>
</dbReference>
<dbReference type="AlphaFoldDB" id="A0A5P8VVW6"/>
<evidence type="ECO:0000259" key="1">
    <source>
        <dbReference type="Pfam" id="PF01850"/>
    </source>
</evidence>
<protein>
    <submittedName>
        <fullName evidence="2">PIN domain-containing protein</fullName>
    </submittedName>
</protein>
<evidence type="ECO:0000313" key="3">
    <source>
        <dbReference type="Proteomes" id="UP000326678"/>
    </source>
</evidence>
<dbReference type="Gene3D" id="3.40.50.1010">
    <property type="entry name" value="5'-nuclease"/>
    <property type="match status" value="1"/>
</dbReference>
<dbReference type="SUPFAM" id="SSF88723">
    <property type="entry name" value="PIN domain-like"/>
    <property type="match status" value="1"/>
</dbReference>
<gene>
    <name evidence="2" type="ORF">GXM_02047</name>
</gene>
<dbReference type="KEGG" id="nsh:GXM_02047"/>
<dbReference type="GO" id="GO:0004521">
    <property type="term" value="F:RNA endonuclease activity"/>
    <property type="evidence" value="ECO:0007669"/>
    <property type="project" value="InterPro"/>
</dbReference>
<dbReference type="EMBL" id="CP045226">
    <property type="protein sequence ID" value="QFS44572.1"/>
    <property type="molecule type" value="Genomic_DNA"/>
</dbReference>
<dbReference type="PANTHER" id="PTHR42188:SF1">
    <property type="entry name" value="23S RRNA-SPECIFIC ENDONUCLEASE VAPC20"/>
    <property type="match status" value="1"/>
</dbReference>